<proteinExistence type="inferred from homology"/>
<sequence length="508" mass="55699">MTGNQAAAPLLDALHEYHNSNRYGFSPPGHRQGRGVDRRVLQVLGREPFFSDVLASGGLDDRRMSNGYLKRAEELMAEAVGARAAWFSTCGSSLSVKAAMMAVAGCDGSLLLSRDSHKSVVAGLIFSGLVPRWITPQWDAERHLSHPPSPQQVEEAWQRHPDAAAALIVSPSPYGTCADIEGIAQICHRRGKPLIVDEAWGAHLPFHEDLPTWAMNAGADVCVVSVHKMGAGFEQGSVFHLQGDLVDENRLSACADLLMTTSPNVLVYSAIDGWRRQMVEHGHELMGAAMDLAERTRHEIEEIDDIEVLDHELLGEQASHDLDRLQVLIDVSATGTSGYQASDWLREYCQLDLGMTDHRRVLATMSLADGSDTAGRLVEALKLWRKAAHDFDPPPRVDLPSPDELELDSVMSPRDAFFGTVEDVPVQQAVGRISAEQITPYPPGIPAVVPGERINEAVLDYLRTGLAAGMNVPDPADPSLRTVRVSRRRSEGRRPVRRRLVAGLRSRR</sequence>
<evidence type="ECO:0000313" key="9">
    <source>
        <dbReference type="EMBL" id="OBB27041.1"/>
    </source>
</evidence>
<evidence type="ECO:0000259" key="7">
    <source>
        <dbReference type="Pfam" id="PF01276"/>
    </source>
</evidence>
<accession>A0A1A0QXZ1</accession>
<dbReference type="Gene3D" id="3.90.100.10">
    <property type="entry name" value="Orn/Lys/Arg decarboxylase, C-terminal domain"/>
    <property type="match status" value="1"/>
</dbReference>
<dbReference type="Pfam" id="PF03711">
    <property type="entry name" value="OKR_DC_1_C"/>
    <property type="match status" value="1"/>
</dbReference>
<dbReference type="InterPro" id="IPR015424">
    <property type="entry name" value="PyrdxlP-dep_Trfase"/>
</dbReference>
<evidence type="ECO:0000256" key="2">
    <source>
        <dbReference type="ARBA" id="ARBA00010671"/>
    </source>
</evidence>
<evidence type="ECO:0000256" key="4">
    <source>
        <dbReference type="ARBA" id="ARBA00022898"/>
    </source>
</evidence>
<dbReference type="InterPro" id="IPR008286">
    <property type="entry name" value="Prn/Lys/Arg_de-COase_C"/>
</dbReference>
<dbReference type="Gene3D" id="3.40.640.10">
    <property type="entry name" value="Type I PLP-dependent aspartate aminotransferase-like (Major domain)"/>
    <property type="match status" value="1"/>
</dbReference>
<gene>
    <name evidence="9" type="ORF">A5792_24705</name>
</gene>
<comment type="caution">
    <text evidence="9">The sequence shown here is derived from an EMBL/GenBank/DDBJ whole genome shotgun (WGS) entry which is preliminary data.</text>
</comment>
<organism evidence="9 10">
    <name type="scientific">Mycolicibacterium peregrinum</name>
    <name type="common">Mycobacterium peregrinum</name>
    <dbReference type="NCBI Taxonomy" id="43304"/>
    <lineage>
        <taxon>Bacteria</taxon>
        <taxon>Bacillati</taxon>
        <taxon>Actinomycetota</taxon>
        <taxon>Actinomycetes</taxon>
        <taxon>Mycobacteriales</taxon>
        <taxon>Mycobacteriaceae</taxon>
        <taxon>Mycolicibacterium</taxon>
    </lineage>
</organism>
<feature type="region of interest" description="Disordered" evidence="6">
    <location>
        <begin position="472"/>
        <end position="494"/>
    </location>
</feature>
<feature type="domain" description="Orn/Lys/Arg decarboxylases family 1 pyridoxal-P attachment site" evidence="7">
    <location>
        <begin position="9"/>
        <end position="310"/>
    </location>
</feature>
<dbReference type="EMBL" id="LZSO01000031">
    <property type="protein sequence ID" value="OBB27041.1"/>
    <property type="molecule type" value="Genomic_DNA"/>
</dbReference>
<dbReference type="PANTHER" id="PTHR43277">
    <property type="entry name" value="ARGININE DECARBOXYLASE"/>
    <property type="match status" value="1"/>
</dbReference>
<dbReference type="InterPro" id="IPR015421">
    <property type="entry name" value="PyrdxlP-dep_Trfase_major"/>
</dbReference>
<evidence type="ECO:0000256" key="1">
    <source>
        <dbReference type="ARBA" id="ARBA00001933"/>
    </source>
</evidence>
<evidence type="ECO:0000256" key="6">
    <source>
        <dbReference type="SAM" id="MobiDB-lite"/>
    </source>
</evidence>
<dbReference type="PANTHER" id="PTHR43277:SF4">
    <property type="entry name" value="ARGININE DECARBOXYLASE"/>
    <property type="match status" value="1"/>
</dbReference>
<keyword evidence="5" id="KW-0456">Lyase</keyword>
<comment type="similarity">
    <text evidence="2">Belongs to the Orn/Lys/Arg decarboxylase class-I family.</text>
</comment>
<comment type="cofactor">
    <cofactor evidence="1">
        <name>pyridoxal 5'-phosphate</name>
        <dbReference type="ChEBI" id="CHEBI:597326"/>
    </cofactor>
</comment>
<dbReference type="RefSeq" id="WP_064933742.1">
    <property type="nucleotide sequence ID" value="NZ_LZSO01000031.1"/>
</dbReference>
<keyword evidence="4" id="KW-0663">Pyridoxal phosphate</keyword>
<dbReference type="InterPro" id="IPR052357">
    <property type="entry name" value="Orn_Lys_Arg_decarboxylase-I"/>
</dbReference>
<dbReference type="Proteomes" id="UP000093902">
    <property type="component" value="Unassembled WGS sequence"/>
</dbReference>
<dbReference type="SUPFAM" id="SSF55904">
    <property type="entry name" value="Ornithine decarboxylase C-terminal domain"/>
    <property type="match status" value="1"/>
</dbReference>
<name>A0A1A0QXZ1_MYCPR</name>
<dbReference type="Pfam" id="PF01276">
    <property type="entry name" value="OKR_DC_1"/>
    <property type="match status" value="1"/>
</dbReference>
<dbReference type="SUPFAM" id="SSF53383">
    <property type="entry name" value="PLP-dependent transferases"/>
    <property type="match status" value="1"/>
</dbReference>
<evidence type="ECO:0000259" key="8">
    <source>
        <dbReference type="Pfam" id="PF03711"/>
    </source>
</evidence>
<dbReference type="AlphaFoldDB" id="A0A1A0QXZ1"/>
<protein>
    <submittedName>
        <fullName evidence="9">Ornithine decarboxylase</fullName>
    </submittedName>
</protein>
<keyword evidence="3" id="KW-0210">Decarboxylase</keyword>
<evidence type="ECO:0000256" key="3">
    <source>
        <dbReference type="ARBA" id="ARBA00022793"/>
    </source>
</evidence>
<dbReference type="InterPro" id="IPR000310">
    <property type="entry name" value="Orn/Lys/Arg_deCO2ase_major_dom"/>
</dbReference>
<evidence type="ECO:0000313" key="10">
    <source>
        <dbReference type="Proteomes" id="UP000093902"/>
    </source>
</evidence>
<dbReference type="InterPro" id="IPR036633">
    <property type="entry name" value="Prn/Lys/Arg_de-COase_C_sf"/>
</dbReference>
<dbReference type="GO" id="GO:0016831">
    <property type="term" value="F:carboxy-lyase activity"/>
    <property type="evidence" value="ECO:0007669"/>
    <property type="project" value="UniProtKB-KW"/>
</dbReference>
<feature type="domain" description="Orn/Lys/Arg decarboxylase C-terminal" evidence="8">
    <location>
        <begin position="410"/>
        <end position="467"/>
    </location>
</feature>
<reference evidence="10" key="1">
    <citation type="submission" date="2016-06" db="EMBL/GenBank/DDBJ databases">
        <authorList>
            <person name="Sutton G."/>
            <person name="Brinkac L."/>
            <person name="Sanka R."/>
            <person name="Adams M."/>
            <person name="Lau E."/>
            <person name="Mehaffy C."/>
            <person name="Tameris M."/>
            <person name="Hatherill M."/>
            <person name="Hanekom W."/>
            <person name="Mahomed H."/>
            <person name="Mcshane H."/>
        </authorList>
    </citation>
    <scope>NUCLEOTIDE SEQUENCE [LARGE SCALE GENOMIC DNA]</scope>
    <source>
        <strain evidence="10">852002-51209_SCH5440388</strain>
    </source>
</reference>
<evidence type="ECO:0000256" key="5">
    <source>
        <dbReference type="ARBA" id="ARBA00023239"/>
    </source>
</evidence>
<dbReference type="STRING" id="43304.GCA_001403655_06737"/>